<dbReference type="RefSeq" id="WP_344037380.1">
    <property type="nucleotide sequence ID" value="NZ_BAAAKE010000007.1"/>
</dbReference>
<keyword evidence="1" id="KW-0472">Membrane</keyword>
<dbReference type="EMBL" id="JBHSJB010000053">
    <property type="protein sequence ID" value="MFC5060409.1"/>
    <property type="molecule type" value="Genomic_DNA"/>
</dbReference>
<reference evidence="3" key="1">
    <citation type="journal article" date="2019" name="Int. J. Syst. Evol. Microbiol.">
        <title>The Global Catalogue of Microorganisms (GCM) 10K type strain sequencing project: providing services to taxonomists for standard genome sequencing and annotation.</title>
        <authorList>
            <consortium name="The Broad Institute Genomics Platform"/>
            <consortium name="The Broad Institute Genome Sequencing Center for Infectious Disease"/>
            <person name="Wu L."/>
            <person name="Ma J."/>
        </authorList>
    </citation>
    <scope>NUCLEOTIDE SEQUENCE [LARGE SCALE GENOMIC DNA]</scope>
    <source>
        <strain evidence="3">KCTC 12848</strain>
    </source>
</reference>
<organism evidence="2 3">
    <name type="scientific">Saccharothrix xinjiangensis</name>
    <dbReference type="NCBI Taxonomy" id="204798"/>
    <lineage>
        <taxon>Bacteria</taxon>
        <taxon>Bacillati</taxon>
        <taxon>Actinomycetota</taxon>
        <taxon>Actinomycetes</taxon>
        <taxon>Pseudonocardiales</taxon>
        <taxon>Pseudonocardiaceae</taxon>
        <taxon>Saccharothrix</taxon>
    </lineage>
</organism>
<accession>A0ABV9YDH8</accession>
<name>A0ABV9YDH8_9PSEU</name>
<evidence type="ECO:0000256" key="1">
    <source>
        <dbReference type="SAM" id="Phobius"/>
    </source>
</evidence>
<sequence length="95" mass="9534">MATSPRALRAAAAVELVTVVVLLVNLATAHWPAVSSAVGPLHGCAYALVVVLAWPGGARARLSALVPGVGGLLVLRRTGVRPASGSRTCSTRSPG</sequence>
<gene>
    <name evidence="2" type="ORF">ACFPFM_42425</name>
</gene>
<keyword evidence="1" id="KW-1133">Transmembrane helix</keyword>
<proteinExistence type="predicted"/>
<evidence type="ECO:0000313" key="3">
    <source>
        <dbReference type="Proteomes" id="UP001595833"/>
    </source>
</evidence>
<comment type="caution">
    <text evidence="2">The sequence shown here is derived from an EMBL/GenBank/DDBJ whole genome shotgun (WGS) entry which is preliminary data.</text>
</comment>
<keyword evidence="3" id="KW-1185">Reference proteome</keyword>
<dbReference type="Proteomes" id="UP001595833">
    <property type="component" value="Unassembled WGS sequence"/>
</dbReference>
<protein>
    <submittedName>
        <fullName evidence="2">DUF3817 domain-containing protein</fullName>
    </submittedName>
</protein>
<feature type="transmembrane region" description="Helical" evidence="1">
    <location>
        <begin position="33"/>
        <end position="54"/>
    </location>
</feature>
<feature type="transmembrane region" description="Helical" evidence="1">
    <location>
        <begin position="7"/>
        <end position="27"/>
    </location>
</feature>
<keyword evidence="1" id="KW-0812">Transmembrane</keyword>
<evidence type="ECO:0000313" key="2">
    <source>
        <dbReference type="EMBL" id="MFC5060409.1"/>
    </source>
</evidence>